<dbReference type="SUPFAM" id="SSF56645">
    <property type="entry name" value="Acyl-CoA dehydrogenase NM domain-like"/>
    <property type="match status" value="1"/>
</dbReference>
<proteinExistence type="inferred from homology"/>
<name>A0A840PL97_9ACTN</name>
<organism evidence="10 11">
    <name type="scientific">Thermocatellispora tengchongensis</name>
    <dbReference type="NCBI Taxonomy" id="1073253"/>
    <lineage>
        <taxon>Bacteria</taxon>
        <taxon>Bacillati</taxon>
        <taxon>Actinomycetota</taxon>
        <taxon>Actinomycetes</taxon>
        <taxon>Streptosporangiales</taxon>
        <taxon>Streptosporangiaceae</taxon>
        <taxon>Thermocatellispora</taxon>
    </lineage>
</organism>
<dbReference type="Pfam" id="PF02771">
    <property type="entry name" value="Acyl-CoA_dh_N"/>
    <property type="match status" value="1"/>
</dbReference>
<dbReference type="GO" id="GO:0050660">
    <property type="term" value="F:flavin adenine dinucleotide binding"/>
    <property type="evidence" value="ECO:0007669"/>
    <property type="project" value="InterPro"/>
</dbReference>
<keyword evidence="5 6" id="KW-0560">Oxidoreductase</keyword>
<dbReference type="InterPro" id="IPR009100">
    <property type="entry name" value="AcylCoA_DH/oxidase_NM_dom_sf"/>
</dbReference>
<evidence type="ECO:0000259" key="7">
    <source>
        <dbReference type="Pfam" id="PF00441"/>
    </source>
</evidence>
<evidence type="ECO:0000256" key="6">
    <source>
        <dbReference type="RuleBase" id="RU362125"/>
    </source>
</evidence>
<reference evidence="10 11" key="1">
    <citation type="submission" date="2020-08" db="EMBL/GenBank/DDBJ databases">
        <title>Genomic Encyclopedia of Type Strains, Phase IV (KMG-IV): sequencing the most valuable type-strain genomes for metagenomic binning, comparative biology and taxonomic classification.</title>
        <authorList>
            <person name="Goeker M."/>
        </authorList>
    </citation>
    <scope>NUCLEOTIDE SEQUENCE [LARGE SCALE GENOMIC DNA]</scope>
    <source>
        <strain evidence="10 11">DSM 45615</strain>
    </source>
</reference>
<dbReference type="GO" id="GO:0005886">
    <property type="term" value="C:plasma membrane"/>
    <property type="evidence" value="ECO:0007669"/>
    <property type="project" value="TreeGrafter"/>
</dbReference>
<dbReference type="Proteomes" id="UP000578449">
    <property type="component" value="Unassembled WGS sequence"/>
</dbReference>
<dbReference type="Gene3D" id="2.40.110.10">
    <property type="entry name" value="Butyryl-CoA Dehydrogenase, subunit A, domain 2"/>
    <property type="match status" value="1"/>
</dbReference>
<keyword evidence="3 6" id="KW-0285">Flavoprotein</keyword>
<dbReference type="Gene3D" id="1.20.140.10">
    <property type="entry name" value="Butyryl-CoA Dehydrogenase, subunit A, domain 3"/>
    <property type="match status" value="1"/>
</dbReference>
<evidence type="ECO:0000256" key="4">
    <source>
        <dbReference type="ARBA" id="ARBA00022827"/>
    </source>
</evidence>
<dbReference type="Pfam" id="PF02770">
    <property type="entry name" value="Acyl-CoA_dh_M"/>
    <property type="match status" value="1"/>
</dbReference>
<dbReference type="GO" id="GO:0016627">
    <property type="term" value="F:oxidoreductase activity, acting on the CH-CH group of donors"/>
    <property type="evidence" value="ECO:0007669"/>
    <property type="project" value="InterPro"/>
</dbReference>
<accession>A0A840PL97</accession>
<evidence type="ECO:0000256" key="2">
    <source>
        <dbReference type="ARBA" id="ARBA00009347"/>
    </source>
</evidence>
<dbReference type="InterPro" id="IPR036250">
    <property type="entry name" value="AcylCo_DH-like_C"/>
</dbReference>
<comment type="similarity">
    <text evidence="2 6">Belongs to the acyl-CoA dehydrogenase family.</text>
</comment>
<evidence type="ECO:0000259" key="8">
    <source>
        <dbReference type="Pfam" id="PF02770"/>
    </source>
</evidence>
<dbReference type="InterPro" id="IPR052161">
    <property type="entry name" value="Mycobact_Acyl-CoA_DH"/>
</dbReference>
<dbReference type="InterPro" id="IPR046373">
    <property type="entry name" value="Acyl-CoA_Oxase/DH_mid-dom_sf"/>
</dbReference>
<evidence type="ECO:0000256" key="3">
    <source>
        <dbReference type="ARBA" id="ARBA00022630"/>
    </source>
</evidence>
<dbReference type="EMBL" id="JACHGN010000015">
    <property type="protein sequence ID" value="MBB5136825.1"/>
    <property type="molecule type" value="Genomic_DNA"/>
</dbReference>
<dbReference type="InterPro" id="IPR006091">
    <property type="entry name" value="Acyl-CoA_Oxase/DH_mid-dom"/>
</dbReference>
<evidence type="ECO:0000313" key="11">
    <source>
        <dbReference type="Proteomes" id="UP000578449"/>
    </source>
</evidence>
<dbReference type="SUPFAM" id="SSF47203">
    <property type="entry name" value="Acyl-CoA dehydrogenase C-terminal domain-like"/>
    <property type="match status" value="1"/>
</dbReference>
<evidence type="ECO:0008006" key="12">
    <source>
        <dbReference type="Google" id="ProtNLM"/>
    </source>
</evidence>
<feature type="domain" description="Acyl-CoA dehydrogenase/oxidase C-terminal" evidence="7">
    <location>
        <begin position="236"/>
        <end position="388"/>
    </location>
</feature>
<evidence type="ECO:0000259" key="9">
    <source>
        <dbReference type="Pfam" id="PF02771"/>
    </source>
</evidence>
<dbReference type="Gene3D" id="1.10.540.10">
    <property type="entry name" value="Acyl-CoA dehydrogenase/oxidase, N-terminal domain"/>
    <property type="match status" value="1"/>
</dbReference>
<dbReference type="Pfam" id="PF00441">
    <property type="entry name" value="Acyl-CoA_dh_1"/>
    <property type="match status" value="1"/>
</dbReference>
<protein>
    <recommendedName>
        <fullName evidence="12">Acyl-CoA dehydrogenase</fullName>
    </recommendedName>
</protein>
<dbReference type="InterPro" id="IPR009075">
    <property type="entry name" value="AcylCo_DH/oxidase_C"/>
</dbReference>
<comment type="caution">
    <text evidence="10">The sequence shown here is derived from an EMBL/GenBank/DDBJ whole genome shotgun (WGS) entry which is preliminary data.</text>
</comment>
<sequence>MNFGIEEEDAALLGEFRRYLDGLAEEGFIPREPPLVRPDHAMAPEDIAARRAFLKRLGGDGWLGLAWPAEYGGRGKSYFAQWLVIEELSYRKLPEMLMSVTMIGPTLMRAGSPEHRREFLGGILAGDIEFCLGFSEPGAGTDLAALQLRAVRDGDHYVLNGQKIFTTGAQYSTHIWLAVRTGPPDSRHRGISLLIVPLDTPGITVRPMITQADYRTNEIFFDDVRVPVDRRVGEENEGWKVISLSLDLERNLNANIQVRELRELIEWSLAGEGAGPRPAGDPAVRAELGRLATKVEIVRLLSAQVAALITRGEPLAAEASMAKVWSSEVFQELPSAGLDLIGPRGQLRVGAPGAPIHGLVELDYRESPVRKFAAGTNEVQRDIIAQRGLGLPRNRK</sequence>
<dbReference type="AlphaFoldDB" id="A0A840PL97"/>
<gene>
    <name evidence="10" type="ORF">HNP84_006576</name>
</gene>
<dbReference type="FunFam" id="2.40.110.10:FF:000002">
    <property type="entry name" value="Acyl-CoA dehydrogenase fadE12"/>
    <property type="match status" value="1"/>
</dbReference>
<dbReference type="InterPro" id="IPR037069">
    <property type="entry name" value="AcylCoA_DH/ox_N_sf"/>
</dbReference>
<dbReference type="PANTHER" id="PTHR43292:SF3">
    <property type="entry name" value="ACYL-COA DEHYDROGENASE FADE29"/>
    <property type="match status" value="1"/>
</dbReference>
<dbReference type="RefSeq" id="WP_185053685.1">
    <property type="nucleotide sequence ID" value="NZ_BAABIX010000008.1"/>
</dbReference>
<keyword evidence="11" id="KW-1185">Reference proteome</keyword>
<keyword evidence="4 6" id="KW-0274">FAD</keyword>
<evidence type="ECO:0000313" key="10">
    <source>
        <dbReference type="EMBL" id="MBB5136825.1"/>
    </source>
</evidence>
<evidence type="ECO:0000256" key="5">
    <source>
        <dbReference type="ARBA" id="ARBA00023002"/>
    </source>
</evidence>
<comment type="cofactor">
    <cofactor evidence="1 6">
        <name>FAD</name>
        <dbReference type="ChEBI" id="CHEBI:57692"/>
    </cofactor>
</comment>
<feature type="domain" description="Acyl-CoA dehydrogenase/oxidase N-terminal" evidence="9">
    <location>
        <begin position="48"/>
        <end position="127"/>
    </location>
</feature>
<feature type="domain" description="Acyl-CoA oxidase/dehydrogenase middle" evidence="8">
    <location>
        <begin position="131"/>
        <end position="224"/>
    </location>
</feature>
<evidence type="ECO:0000256" key="1">
    <source>
        <dbReference type="ARBA" id="ARBA00001974"/>
    </source>
</evidence>
<dbReference type="InterPro" id="IPR013786">
    <property type="entry name" value="AcylCoA_DH/ox_N"/>
</dbReference>
<dbReference type="PANTHER" id="PTHR43292">
    <property type="entry name" value="ACYL-COA DEHYDROGENASE"/>
    <property type="match status" value="1"/>
</dbReference>